<organism evidence="1 2">
    <name type="scientific">Psilocybe cf. subviscida</name>
    <dbReference type="NCBI Taxonomy" id="2480587"/>
    <lineage>
        <taxon>Eukaryota</taxon>
        <taxon>Fungi</taxon>
        <taxon>Dikarya</taxon>
        <taxon>Basidiomycota</taxon>
        <taxon>Agaricomycotina</taxon>
        <taxon>Agaricomycetes</taxon>
        <taxon>Agaricomycetidae</taxon>
        <taxon>Agaricales</taxon>
        <taxon>Agaricineae</taxon>
        <taxon>Strophariaceae</taxon>
        <taxon>Psilocybe</taxon>
    </lineage>
</organism>
<gene>
    <name evidence="1" type="ORF">D9619_006964</name>
</gene>
<name>A0A8H5EWS6_9AGAR</name>
<dbReference type="SUPFAM" id="SSF54909">
    <property type="entry name" value="Dimeric alpha+beta barrel"/>
    <property type="match status" value="1"/>
</dbReference>
<dbReference type="InterPro" id="IPR011008">
    <property type="entry name" value="Dimeric_a/b-barrel"/>
</dbReference>
<evidence type="ECO:0008006" key="3">
    <source>
        <dbReference type="Google" id="ProtNLM"/>
    </source>
</evidence>
<dbReference type="OrthoDB" id="3830579at2759"/>
<protein>
    <recommendedName>
        <fullName evidence="3">ABM domain-containing protein</fullName>
    </recommendedName>
</protein>
<keyword evidence="2" id="KW-1185">Reference proteome</keyword>
<evidence type="ECO:0000313" key="2">
    <source>
        <dbReference type="Proteomes" id="UP000567179"/>
    </source>
</evidence>
<dbReference type="Proteomes" id="UP000567179">
    <property type="component" value="Unassembled WGS sequence"/>
</dbReference>
<evidence type="ECO:0000313" key="1">
    <source>
        <dbReference type="EMBL" id="KAF5314893.1"/>
    </source>
</evidence>
<dbReference type="EMBL" id="JAACJJ010000043">
    <property type="protein sequence ID" value="KAF5314893.1"/>
    <property type="molecule type" value="Genomic_DNA"/>
</dbReference>
<comment type="caution">
    <text evidence="1">The sequence shown here is derived from an EMBL/GenBank/DDBJ whole genome shotgun (WGS) entry which is preliminary data.</text>
</comment>
<sequence>MPIHEFVVFKPTEALLADPTATLAPGSKFLSTAEGCSGLYFGASEEDKDVAFIVIVWETFEHHQAVIDTPGYPGIVGLSGAIADITSVHHVHFRDAPEPPLGAPTTETLIQTLKPGKTITDLEGVLGALAPKLVVEEGCIAGAWGETKEDKDKSVLFLGWTSSKRHFEVVGQDNYKPLVENLFTVVDIKMYHASYKKFA</sequence>
<dbReference type="Gene3D" id="3.30.70.100">
    <property type="match status" value="2"/>
</dbReference>
<accession>A0A8H5EWS6</accession>
<proteinExistence type="predicted"/>
<reference evidence="1 2" key="1">
    <citation type="journal article" date="2020" name="ISME J.">
        <title>Uncovering the hidden diversity of litter-decomposition mechanisms in mushroom-forming fungi.</title>
        <authorList>
            <person name="Floudas D."/>
            <person name="Bentzer J."/>
            <person name="Ahren D."/>
            <person name="Johansson T."/>
            <person name="Persson P."/>
            <person name="Tunlid A."/>
        </authorList>
    </citation>
    <scope>NUCLEOTIDE SEQUENCE [LARGE SCALE GENOMIC DNA]</scope>
    <source>
        <strain evidence="1 2">CBS 101986</strain>
    </source>
</reference>
<dbReference type="AlphaFoldDB" id="A0A8H5EWS6"/>